<organism evidence="2">
    <name type="scientific">uncultured Caudovirales phage</name>
    <dbReference type="NCBI Taxonomy" id="2100421"/>
    <lineage>
        <taxon>Viruses</taxon>
        <taxon>Duplodnaviria</taxon>
        <taxon>Heunggongvirae</taxon>
        <taxon>Uroviricota</taxon>
        <taxon>Caudoviricetes</taxon>
        <taxon>Peduoviridae</taxon>
        <taxon>Maltschvirus</taxon>
        <taxon>Maltschvirus maltsch</taxon>
    </lineage>
</organism>
<feature type="domain" description="Methyltransferase type 11" evidence="1">
    <location>
        <begin position="52"/>
        <end position="127"/>
    </location>
</feature>
<keyword evidence="2" id="KW-0489">Methyltransferase</keyword>
<keyword evidence="2" id="KW-0808">Transferase</keyword>
<dbReference type="InterPro" id="IPR013216">
    <property type="entry name" value="Methyltransf_11"/>
</dbReference>
<dbReference type="GO" id="GO:0008757">
    <property type="term" value="F:S-adenosylmethionine-dependent methyltransferase activity"/>
    <property type="evidence" value="ECO:0007669"/>
    <property type="project" value="InterPro"/>
</dbReference>
<name>A0A6J5N9K8_9CAUD</name>
<evidence type="ECO:0000313" key="2">
    <source>
        <dbReference type="EMBL" id="CAB4154130.1"/>
    </source>
</evidence>
<dbReference type="Gene3D" id="3.40.50.150">
    <property type="entry name" value="Vaccinia Virus protein VP39"/>
    <property type="match status" value="1"/>
</dbReference>
<reference evidence="2" key="1">
    <citation type="submission" date="2020-04" db="EMBL/GenBank/DDBJ databases">
        <authorList>
            <person name="Chiriac C."/>
            <person name="Salcher M."/>
            <person name="Ghai R."/>
            <person name="Kavagutti S V."/>
        </authorList>
    </citation>
    <scope>NUCLEOTIDE SEQUENCE</scope>
</reference>
<dbReference type="SUPFAM" id="SSF53335">
    <property type="entry name" value="S-adenosyl-L-methionine-dependent methyltransferases"/>
    <property type="match status" value="1"/>
</dbReference>
<gene>
    <name evidence="2" type="ORF">UFOVP633_11</name>
</gene>
<dbReference type="EMBL" id="LR796610">
    <property type="protein sequence ID" value="CAB4154130.1"/>
    <property type="molecule type" value="Genomic_DNA"/>
</dbReference>
<sequence length="177" mass="20321">MKVSVKEWVKATENLNHRRQFNGHNDDNIICENSVRDYKSHLQKIGIGKSILDVGCGSQFIRNCIDQNVQYFGMDAFPIVPDTIESSIEDNRLDSRSVDTVIAFAVLDNSRDFFKACSEMKRIAKKNIGILTGIDIDVDQYHTFKLQLSDFDKAFSDCECTHREEITPKVYLLCFQK</sequence>
<dbReference type="InterPro" id="IPR029063">
    <property type="entry name" value="SAM-dependent_MTases_sf"/>
</dbReference>
<dbReference type="Pfam" id="PF08241">
    <property type="entry name" value="Methyltransf_11"/>
    <property type="match status" value="1"/>
</dbReference>
<accession>A0A6J5N9K8</accession>
<dbReference type="GO" id="GO:0032259">
    <property type="term" value="P:methylation"/>
    <property type="evidence" value="ECO:0007669"/>
    <property type="project" value="UniProtKB-KW"/>
</dbReference>
<evidence type="ECO:0000259" key="1">
    <source>
        <dbReference type="Pfam" id="PF08241"/>
    </source>
</evidence>
<proteinExistence type="predicted"/>
<protein>
    <submittedName>
        <fullName evidence="2">Methyltransferase type 11</fullName>
    </submittedName>
</protein>